<evidence type="ECO:0000256" key="1">
    <source>
        <dbReference type="ARBA" id="ARBA00022737"/>
    </source>
</evidence>
<evidence type="ECO:0000313" key="6">
    <source>
        <dbReference type="Proteomes" id="UP000316079"/>
    </source>
</evidence>
<dbReference type="Gene3D" id="2.60.40.10">
    <property type="entry name" value="Immunoglobulins"/>
    <property type="match status" value="1"/>
</dbReference>
<dbReference type="InterPro" id="IPR007110">
    <property type="entry name" value="Ig-like_dom"/>
</dbReference>
<feature type="chain" id="PRO_5021882472" description="Ig-like domain-containing protein" evidence="3">
    <location>
        <begin position="23"/>
        <end position="307"/>
    </location>
</feature>
<dbReference type="FunFam" id="2.60.40.10:FF:000111">
    <property type="entry name" value="Myosin-binding protein C, slow type"/>
    <property type="match status" value="1"/>
</dbReference>
<protein>
    <recommendedName>
        <fullName evidence="4">Ig-like domain-containing protein</fullName>
    </recommendedName>
</protein>
<dbReference type="SMART" id="SM00409">
    <property type="entry name" value="IG"/>
    <property type="match status" value="1"/>
</dbReference>
<dbReference type="Proteomes" id="UP000316079">
    <property type="component" value="Unassembled WGS sequence"/>
</dbReference>
<keyword evidence="3" id="KW-0732">Signal</keyword>
<dbReference type="PANTHER" id="PTHR13817:SF27">
    <property type="entry name" value="MYOSIN-BINDING PROTEIN C, SLOW-TYPE"/>
    <property type="match status" value="1"/>
</dbReference>
<comment type="caution">
    <text evidence="5">The sequence shown here is derived from an EMBL/GenBank/DDBJ whole genome shotgun (WGS) entry which is preliminary data.</text>
</comment>
<dbReference type="GO" id="GO:0045214">
    <property type="term" value="P:sarcomere organization"/>
    <property type="evidence" value="ECO:0007669"/>
    <property type="project" value="TreeGrafter"/>
</dbReference>
<dbReference type="Pfam" id="PF07679">
    <property type="entry name" value="I-set"/>
    <property type="match status" value="1"/>
</dbReference>
<feature type="region of interest" description="Disordered" evidence="2">
    <location>
        <begin position="49"/>
        <end position="79"/>
    </location>
</feature>
<organism evidence="5 6">
    <name type="scientific">Danionella cerebrum</name>
    <dbReference type="NCBI Taxonomy" id="2873325"/>
    <lineage>
        <taxon>Eukaryota</taxon>
        <taxon>Metazoa</taxon>
        <taxon>Chordata</taxon>
        <taxon>Craniata</taxon>
        <taxon>Vertebrata</taxon>
        <taxon>Euteleostomi</taxon>
        <taxon>Actinopterygii</taxon>
        <taxon>Neopterygii</taxon>
        <taxon>Teleostei</taxon>
        <taxon>Ostariophysi</taxon>
        <taxon>Cypriniformes</taxon>
        <taxon>Danionidae</taxon>
        <taxon>Danioninae</taxon>
        <taxon>Danionella</taxon>
    </lineage>
</organism>
<evidence type="ECO:0000313" key="5">
    <source>
        <dbReference type="EMBL" id="TRY57858.1"/>
    </source>
</evidence>
<dbReference type="InterPro" id="IPR013098">
    <property type="entry name" value="Ig_I-set"/>
</dbReference>
<reference evidence="5 6" key="1">
    <citation type="journal article" date="2019" name="Sci. Data">
        <title>Hybrid genome assembly and annotation of Danionella translucida.</title>
        <authorList>
            <person name="Kadobianskyi M."/>
            <person name="Schulze L."/>
            <person name="Schuelke M."/>
            <person name="Judkewitz B."/>
        </authorList>
    </citation>
    <scope>NUCLEOTIDE SEQUENCE [LARGE SCALE GENOMIC DNA]</scope>
    <source>
        <strain evidence="5 6">Bolton</strain>
    </source>
</reference>
<dbReference type="OrthoDB" id="8939485at2759"/>
<feature type="signal peptide" evidence="3">
    <location>
        <begin position="1"/>
        <end position="22"/>
    </location>
</feature>
<dbReference type="InterPro" id="IPR003599">
    <property type="entry name" value="Ig_sub"/>
</dbReference>
<dbReference type="AlphaFoldDB" id="A0A553MXH1"/>
<feature type="compositionally biased region" description="Basic and acidic residues" evidence="2">
    <location>
        <begin position="49"/>
        <end position="59"/>
    </location>
</feature>
<accession>A0A553MXH1</accession>
<evidence type="ECO:0000259" key="4">
    <source>
        <dbReference type="PROSITE" id="PS50835"/>
    </source>
</evidence>
<evidence type="ECO:0000256" key="3">
    <source>
        <dbReference type="SAM" id="SignalP"/>
    </source>
</evidence>
<dbReference type="InterPro" id="IPR050964">
    <property type="entry name" value="Striated_Muscle_Regulatory"/>
</dbReference>
<dbReference type="InterPro" id="IPR013783">
    <property type="entry name" value="Ig-like_fold"/>
</dbReference>
<name>A0A553MXH1_9TELE</name>
<keyword evidence="1" id="KW-0677">Repeat</keyword>
<dbReference type="InterPro" id="IPR036179">
    <property type="entry name" value="Ig-like_dom_sf"/>
</dbReference>
<dbReference type="EMBL" id="SRMA01027220">
    <property type="protein sequence ID" value="TRY57858.1"/>
    <property type="molecule type" value="Genomic_DNA"/>
</dbReference>
<dbReference type="SUPFAM" id="SSF48726">
    <property type="entry name" value="Immunoglobulin"/>
    <property type="match status" value="1"/>
</dbReference>
<dbReference type="STRING" id="623744.A0A553MXH1"/>
<dbReference type="PROSITE" id="PS50835">
    <property type="entry name" value="IG_LIKE"/>
    <property type="match status" value="1"/>
</dbReference>
<dbReference type="PANTHER" id="PTHR13817">
    <property type="entry name" value="TITIN"/>
    <property type="match status" value="1"/>
</dbReference>
<proteinExistence type="predicted"/>
<gene>
    <name evidence="5" type="ORF">DNTS_017655</name>
</gene>
<dbReference type="GO" id="GO:0031430">
    <property type="term" value="C:M band"/>
    <property type="evidence" value="ECO:0007669"/>
    <property type="project" value="TreeGrafter"/>
</dbReference>
<feature type="domain" description="Ig-like" evidence="4">
    <location>
        <begin position="170"/>
        <end position="274"/>
    </location>
</feature>
<evidence type="ECO:0000256" key="2">
    <source>
        <dbReference type="SAM" id="MobiDB-lite"/>
    </source>
</evidence>
<sequence>MAYAQFVLLVLHALIELLHSSALSVTYSENVAPDCGDIPLENSVEVTSKEAKVPSKDTEATVSKADAEPTAAPHGPETQTVTITVTELEPAEAELTVPETVVAEPVENGHSEPKMPVQMIEAPGEEPSASQAPDKDDDVSGSTPSPPPPAVWSLGDGQPPEEIDKQTETPPLSTLLIEQPQSGSITVGGDITFIAKVEAKDLLRKPTVKWFKGKWMDLASKTGKHLQLKESFDRLTKIHTFEMHIIKAKENYAGNYRCEVTYKDKFDSCSFDLEVKGKSQKFLRASISAQLSNEGKGGSSSPKTILL</sequence>
<feature type="region of interest" description="Disordered" evidence="2">
    <location>
        <begin position="122"/>
        <end position="167"/>
    </location>
</feature>
<keyword evidence="6" id="KW-1185">Reference proteome</keyword>